<dbReference type="FunFam" id="3.30.200.20:FF:000330">
    <property type="entry name" value="G-type lectin S-receptor-like serine/threonine-protein kinase At4g03230"/>
    <property type="match status" value="1"/>
</dbReference>
<evidence type="ECO:0000256" key="9">
    <source>
        <dbReference type="ARBA" id="ARBA00022777"/>
    </source>
</evidence>
<name>A0A5B7B0T2_DAVIN</name>
<dbReference type="InterPro" id="IPR011009">
    <property type="entry name" value="Kinase-like_dom_sf"/>
</dbReference>
<dbReference type="InterPro" id="IPR001480">
    <property type="entry name" value="Bulb-type_lectin_dom"/>
</dbReference>
<dbReference type="PROSITE" id="PS50011">
    <property type="entry name" value="PROTEIN_KINASE_DOM"/>
    <property type="match status" value="1"/>
</dbReference>
<evidence type="ECO:0000256" key="4">
    <source>
        <dbReference type="ARBA" id="ARBA00022679"/>
    </source>
</evidence>
<comment type="catalytic activity">
    <reaction evidence="17 18">
        <text>L-seryl-[protein] + ATP = O-phospho-L-seryl-[protein] + ADP + H(+)</text>
        <dbReference type="Rhea" id="RHEA:17989"/>
        <dbReference type="Rhea" id="RHEA-COMP:9863"/>
        <dbReference type="Rhea" id="RHEA-COMP:11604"/>
        <dbReference type="ChEBI" id="CHEBI:15378"/>
        <dbReference type="ChEBI" id="CHEBI:29999"/>
        <dbReference type="ChEBI" id="CHEBI:30616"/>
        <dbReference type="ChEBI" id="CHEBI:83421"/>
        <dbReference type="ChEBI" id="CHEBI:456216"/>
        <dbReference type="EC" id="2.7.11.1"/>
    </reaction>
</comment>
<comment type="subcellular location">
    <subcellularLocation>
        <location evidence="1">Cell membrane</location>
        <topology evidence="1">Single-pass type I membrane protein</topology>
    </subcellularLocation>
</comment>
<evidence type="ECO:0000256" key="11">
    <source>
        <dbReference type="ARBA" id="ARBA00022989"/>
    </source>
</evidence>
<dbReference type="GO" id="GO:0106310">
    <property type="term" value="F:protein serine kinase activity"/>
    <property type="evidence" value="ECO:0007669"/>
    <property type="project" value="RHEA"/>
</dbReference>
<dbReference type="FunFam" id="1.10.510.10:FF:000060">
    <property type="entry name" value="G-type lectin S-receptor-like serine/threonine-protein kinase"/>
    <property type="match status" value="1"/>
</dbReference>
<evidence type="ECO:0000259" key="23">
    <source>
        <dbReference type="PROSITE" id="PS50948"/>
    </source>
</evidence>
<keyword evidence="8 18" id="KW-0547">Nucleotide-binding</keyword>
<feature type="domain" description="Protein kinase" evidence="21">
    <location>
        <begin position="480"/>
        <end position="756"/>
    </location>
</feature>
<dbReference type="AlphaFoldDB" id="A0A5B7B0T2"/>
<dbReference type="PROSITE" id="PS00108">
    <property type="entry name" value="PROTEIN_KINASE_ST"/>
    <property type="match status" value="1"/>
</dbReference>
<dbReference type="PANTHER" id="PTHR27002:SF548">
    <property type="entry name" value="RECEPTOR-LIKE SERINE_THREONINE-PROTEIN KINASE"/>
    <property type="match status" value="1"/>
</dbReference>
<keyword evidence="2" id="KW-1003">Cell membrane</keyword>
<evidence type="ECO:0000256" key="17">
    <source>
        <dbReference type="ARBA" id="ARBA00048679"/>
    </source>
</evidence>
<evidence type="ECO:0000256" key="14">
    <source>
        <dbReference type="ARBA" id="ARBA00023170"/>
    </source>
</evidence>
<dbReference type="EMBL" id="GHES01031189">
    <property type="protein sequence ID" value="MPA61748.1"/>
    <property type="molecule type" value="Transcribed_RNA"/>
</dbReference>
<dbReference type="InterPro" id="IPR036426">
    <property type="entry name" value="Bulb-type_lectin_dom_sf"/>
</dbReference>
<dbReference type="Gene3D" id="2.90.10.10">
    <property type="entry name" value="Bulb-type lectin domain"/>
    <property type="match status" value="1"/>
</dbReference>
<evidence type="ECO:0000256" key="6">
    <source>
        <dbReference type="ARBA" id="ARBA00022729"/>
    </source>
</evidence>
<organism evidence="24">
    <name type="scientific">Davidia involucrata</name>
    <name type="common">Dove tree</name>
    <dbReference type="NCBI Taxonomy" id="16924"/>
    <lineage>
        <taxon>Eukaryota</taxon>
        <taxon>Viridiplantae</taxon>
        <taxon>Streptophyta</taxon>
        <taxon>Embryophyta</taxon>
        <taxon>Tracheophyta</taxon>
        <taxon>Spermatophyta</taxon>
        <taxon>Magnoliopsida</taxon>
        <taxon>eudicotyledons</taxon>
        <taxon>Gunneridae</taxon>
        <taxon>Pentapetalae</taxon>
        <taxon>asterids</taxon>
        <taxon>Cornales</taxon>
        <taxon>Nyssaceae</taxon>
        <taxon>Davidia</taxon>
    </lineage>
</organism>
<keyword evidence="10 18" id="KW-0067">ATP-binding</keyword>
<dbReference type="Pfam" id="PF11883">
    <property type="entry name" value="DUF3403"/>
    <property type="match status" value="1"/>
</dbReference>
<dbReference type="PIRSF" id="PIRSF000641">
    <property type="entry name" value="SRK"/>
    <property type="match status" value="1"/>
</dbReference>
<keyword evidence="4 18" id="KW-0808">Transferase</keyword>
<dbReference type="Gene3D" id="3.30.200.20">
    <property type="entry name" value="Phosphorylase Kinase, domain 1"/>
    <property type="match status" value="1"/>
</dbReference>
<sequence length="794" mass="88416">MIMATKEGGGGSMNPTSFLIFAFLCIWGLNSSLVAGANTIGVGYQELNSSSNPLVSRGGIFTLGFFNLSSNTNYSYLGIWYTNDDQARKVWVANPNAPLDNSGVLMIDGTGVLKITSGGGNTTILNISDQVGTGNVTATLDDWGNFVLKDETERTLWQSFDHPTNTLLPGMKLGLNLTTGQNWSLTSWLSNDVAASGAFTLNWEPTGESGQLVIYRRGEVYWNSGLLRNQSFDFMPGVNDDANRYHYNLSYISNNDERSFTFSAAHENLPMWILTPDGQIMDAANSRIITPVDHFCYGYQSDNGCVNSSVPDCRGKNDKFAIKSGDFRGNPSTSNDSSSLSLSDCMEMCWNNCTCVGFINNSNGTGCIIWTGNNNFQIDETGDTVSKYVLVSENSSKGSKWWIWIIIAVAISLLMLLFWCLRMRKLRIKGEEKKRREEYLHELTASDSFNISNELESEGREGHDLKIFSFASIAAATNDFSNENKLGQGGFGPVYKGRLSEGREVAIKRLSKTSGQGLLEFKNELILIAKLQHTNLVRVLGCCIHGEEKMLIYEYMPNKSLDFFLFDPAKKELLDWRKRLNIFEGVAQGLLYLHKYSRMRVIHRDLKASNILLDENMNPKISDFGMARIFKQNETEAATKRVVGTYGYMSPEYAMEGIFSEKSDVFSFGVLILEILSGRKNTSFYHLERPLNLIGYAWELWKEGTAMELKDPTLGDSCAQHQLLRIIHVGLLCVQECSTDRPIMSDVISMLSNETMPLPAPKQPAFFTGRSVLEASKSKATSVNGLSISIMEAR</sequence>
<feature type="chain" id="PRO_5022705061" description="Receptor-like serine/threonine-protein kinase" evidence="20">
    <location>
        <begin position="37"/>
        <end position="794"/>
    </location>
</feature>
<dbReference type="CDD" id="cd14066">
    <property type="entry name" value="STKc_IRAK"/>
    <property type="match status" value="1"/>
</dbReference>
<evidence type="ECO:0000256" key="2">
    <source>
        <dbReference type="ARBA" id="ARBA00022475"/>
    </source>
</evidence>
<dbReference type="InterPro" id="IPR003609">
    <property type="entry name" value="Pan_app"/>
</dbReference>
<evidence type="ECO:0000256" key="13">
    <source>
        <dbReference type="ARBA" id="ARBA00023157"/>
    </source>
</evidence>
<dbReference type="CDD" id="cd01098">
    <property type="entry name" value="PAN_AP_plant"/>
    <property type="match status" value="1"/>
</dbReference>
<dbReference type="Gene3D" id="1.10.510.10">
    <property type="entry name" value="Transferase(Phosphotransferase) domain 1"/>
    <property type="match status" value="1"/>
</dbReference>
<proteinExistence type="inferred from homology"/>
<evidence type="ECO:0000256" key="15">
    <source>
        <dbReference type="ARBA" id="ARBA00023180"/>
    </source>
</evidence>
<evidence type="ECO:0000256" key="10">
    <source>
        <dbReference type="ARBA" id="ARBA00022840"/>
    </source>
</evidence>
<keyword evidence="6 20" id="KW-0732">Signal</keyword>
<dbReference type="EC" id="2.7.11.1" evidence="18"/>
<evidence type="ECO:0000256" key="8">
    <source>
        <dbReference type="ARBA" id="ARBA00022741"/>
    </source>
</evidence>
<dbReference type="Pfam" id="PF07714">
    <property type="entry name" value="PK_Tyr_Ser-Thr"/>
    <property type="match status" value="1"/>
</dbReference>
<dbReference type="GO" id="GO:0030246">
    <property type="term" value="F:carbohydrate binding"/>
    <property type="evidence" value="ECO:0007669"/>
    <property type="project" value="UniProtKB-KW"/>
</dbReference>
<keyword evidence="12 19" id="KW-0472">Membrane</keyword>
<reference evidence="24" key="1">
    <citation type="submission" date="2019-08" db="EMBL/GenBank/DDBJ databases">
        <title>Reference gene set and small RNA set construction with multiple tissues from Davidia involucrata Baill.</title>
        <authorList>
            <person name="Yang H."/>
            <person name="Zhou C."/>
            <person name="Li G."/>
            <person name="Wang J."/>
            <person name="Gao P."/>
            <person name="Wang M."/>
            <person name="Wang R."/>
            <person name="Zhao Y."/>
        </authorList>
    </citation>
    <scope>NUCLEOTIDE SEQUENCE</scope>
    <source>
        <tissue evidence="24">Mixed with DoveR01_LX</tissue>
    </source>
</reference>
<dbReference type="PANTHER" id="PTHR27002">
    <property type="entry name" value="RECEPTOR-LIKE SERINE/THREONINE-PROTEIN KINASE SD1-8"/>
    <property type="match status" value="1"/>
</dbReference>
<dbReference type="SUPFAM" id="SSF51110">
    <property type="entry name" value="alpha-D-mannose-specific plant lectins"/>
    <property type="match status" value="1"/>
</dbReference>
<keyword evidence="7" id="KW-0430">Lectin</keyword>
<keyword evidence="15" id="KW-0325">Glycoprotein</keyword>
<dbReference type="Pfam" id="PF01453">
    <property type="entry name" value="B_lectin"/>
    <property type="match status" value="1"/>
</dbReference>
<dbReference type="PROSITE" id="PS50927">
    <property type="entry name" value="BULB_LECTIN"/>
    <property type="match status" value="1"/>
</dbReference>
<dbReference type="CDD" id="cd00028">
    <property type="entry name" value="B_lectin"/>
    <property type="match status" value="1"/>
</dbReference>
<keyword evidence="3 18" id="KW-0723">Serine/threonine-protein kinase</keyword>
<evidence type="ECO:0000256" key="19">
    <source>
        <dbReference type="SAM" id="Phobius"/>
    </source>
</evidence>
<comment type="catalytic activity">
    <reaction evidence="16 18">
        <text>L-threonyl-[protein] + ATP = O-phospho-L-threonyl-[protein] + ADP + H(+)</text>
        <dbReference type="Rhea" id="RHEA:46608"/>
        <dbReference type="Rhea" id="RHEA-COMP:11060"/>
        <dbReference type="Rhea" id="RHEA-COMP:11605"/>
        <dbReference type="ChEBI" id="CHEBI:15378"/>
        <dbReference type="ChEBI" id="CHEBI:30013"/>
        <dbReference type="ChEBI" id="CHEBI:30616"/>
        <dbReference type="ChEBI" id="CHEBI:61977"/>
        <dbReference type="ChEBI" id="CHEBI:456216"/>
        <dbReference type="EC" id="2.7.11.1"/>
    </reaction>
</comment>
<keyword evidence="13" id="KW-1015">Disulfide bond</keyword>
<evidence type="ECO:0000256" key="20">
    <source>
        <dbReference type="SAM" id="SignalP"/>
    </source>
</evidence>
<dbReference type="GO" id="GO:0005524">
    <property type="term" value="F:ATP binding"/>
    <property type="evidence" value="ECO:0007669"/>
    <property type="project" value="UniProtKB-KW"/>
</dbReference>
<evidence type="ECO:0000256" key="3">
    <source>
        <dbReference type="ARBA" id="ARBA00022527"/>
    </source>
</evidence>
<dbReference type="GO" id="GO:0004674">
    <property type="term" value="F:protein serine/threonine kinase activity"/>
    <property type="evidence" value="ECO:0007669"/>
    <property type="project" value="UniProtKB-KW"/>
</dbReference>
<feature type="domain" description="Apple" evidence="23">
    <location>
        <begin position="313"/>
        <end position="389"/>
    </location>
</feature>
<dbReference type="SUPFAM" id="SSF56112">
    <property type="entry name" value="Protein kinase-like (PK-like)"/>
    <property type="match status" value="1"/>
</dbReference>
<accession>A0A5B7B0T2</accession>
<feature type="signal peptide" evidence="20">
    <location>
        <begin position="1"/>
        <end position="36"/>
    </location>
</feature>
<keyword evidence="9 18" id="KW-0418">Kinase</keyword>
<evidence type="ECO:0000313" key="24">
    <source>
        <dbReference type="EMBL" id="MPA61748.1"/>
    </source>
</evidence>
<feature type="transmembrane region" description="Helical" evidence="19">
    <location>
        <begin position="401"/>
        <end position="421"/>
    </location>
</feature>
<evidence type="ECO:0000259" key="21">
    <source>
        <dbReference type="PROSITE" id="PS50011"/>
    </source>
</evidence>
<evidence type="ECO:0000256" key="5">
    <source>
        <dbReference type="ARBA" id="ARBA00022692"/>
    </source>
</evidence>
<evidence type="ECO:0000256" key="1">
    <source>
        <dbReference type="ARBA" id="ARBA00004251"/>
    </source>
</evidence>
<feature type="domain" description="Bulb-type lectin" evidence="22">
    <location>
        <begin position="45"/>
        <end position="161"/>
    </location>
</feature>
<dbReference type="Pfam" id="PF08276">
    <property type="entry name" value="PAN_2"/>
    <property type="match status" value="1"/>
</dbReference>
<dbReference type="InterPro" id="IPR024171">
    <property type="entry name" value="SRK-like_kinase"/>
</dbReference>
<dbReference type="InterPro" id="IPR008271">
    <property type="entry name" value="Ser/Thr_kinase_AS"/>
</dbReference>
<dbReference type="PROSITE" id="PS50948">
    <property type="entry name" value="PAN"/>
    <property type="match status" value="1"/>
</dbReference>
<dbReference type="GO" id="GO:0005886">
    <property type="term" value="C:plasma membrane"/>
    <property type="evidence" value="ECO:0007669"/>
    <property type="project" value="UniProtKB-SubCell"/>
</dbReference>
<dbReference type="SMART" id="SM00108">
    <property type="entry name" value="B_lectin"/>
    <property type="match status" value="1"/>
</dbReference>
<keyword evidence="14" id="KW-0675">Receptor</keyword>
<comment type="similarity">
    <text evidence="18">Belongs to the protein kinase superfamily. Ser/Thr protein kinase family.</text>
</comment>
<gene>
    <name evidence="24" type="ORF">Din_031189</name>
</gene>
<keyword evidence="11 19" id="KW-1133">Transmembrane helix</keyword>
<evidence type="ECO:0000256" key="12">
    <source>
        <dbReference type="ARBA" id="ARBA00023136"/>
    </source>
</evidence>
<dbReference type="InterPro" id="IPR000719">
    <property type="entry name" value="Prot_kinase_dom"/>
</dbReference>
<evidence type="ECO:0000256" key="7">
    <source>
        <dbReference type="ARBA" id="ARBA00022734"/>
    </source>
</evidence>
<evidence type="ECO:0000256" key="16">
    <source>
        <dbReference type="ARBA" id="ARBA00047899"/>
    </source>
</evidence>
<dbReference type="SMART" id="SM00473">
    <property type="entry name" value="PAN_AP"/>
    <property type="match status" value="1"/>
</dbReference>
<keyword evidence="5 19" id="KW-0812">Transmembrane</keyword>
<evidence type="ECO:0000256" key="18">
    <source>
        <dbReference type="PIRNR" id="PIRNR000641"/>
    </source>
</evidence>
<protein>
    <recommendedName>
        <fullName evidence="18">Receptor-like serine/threonine-protein kinase</fullName>
        <ecNumber evidence="18">2.7.11.1</ecNumber>
    </recommendedName>
</protein>
<dbReference type="SMART" id="SM00220">
    <property type="entry name" value="S_TKc"/>
    <property type="match status" value="1"/>
</dbReference>
<dbReference type="InterPro" id="IPR021820">
    <property type="entry name" value="S-locus_recpt_kinase_C"/>
</dbReference>
<dbReference type="InterPro" id="IPR001245">
    <property type="entry name" value="Ser-Thr/Tyr_kinase_cat_dom"/>
</dbReference>
<evidence type="ECO:0000259" key="22">
    <source>
        <dbReference type="PROSITE" id="PS50927"/>
    </source>
</evidence>